<dbReference type="InterPro" id="IPR017452">
    <property type="entry name" value="GPCR_Rhodpsn_7TM"/>
</dbReference>
<dbReference type="AlphaFoldDB" id="A0AAV4WSD6"/>
<keyword evidence="8" id="KW-0807">Transducer</keyword>
<comment type="similarity">
    <text evidence="2">Belongs to the G-protein coupled receptor 1 family.</text>
</comment>
<feature type="transmembrane region" description="Helical" evidence="9">
    <location>
        <begin position="39"/>
        <end position="66"/>
    </location>
</feature>
<dbReference type="Proteomes" id="UP001054837">
    <property type="component" value="Unassembled WGS sequence"/>
</dbReference>
<keyword evidence="7" id="KW-0675">Receptor</keyword>
<dbReference type="PANTHER" id="PTHR24243">
    <property type="entry name" value="G-PROTEIN COUPLED RECEPTOR"/>
    <property type="match status" value="1"/>
</dbReference>
<dbReference type="PRINTS" id="PR00237">
    <property type="entry name" value="GPCRRHODOPSN"/>
</dbReference>
<keyword evidence="5" id="KW-0297">G-protein coupled receptor</keyword>
<dbReference type="GO" id="GO:0005886">
    <property type="term" value="C:plasma membrane"/>
    <property type="evidence" value="ECO:0007669"/>
    <property type="project" value="TreeGrafter"/>
</dbReference>
<comment type="caution">
    <text evidence="11">The sequence shown here is derived from an EMBL/GenBank/DDBJ whole genome shotgun (WGS) entry which is preliminary data.</text>
</comment>
<evidence type="ECO:0000256" key="4">
    <source>
        <dbReference type="ARBA" id="ARBA00022989"/>
    </source>
</evidence>
<evidence type="ECO:0000256" key="5">
    <source>
        <dbReference type="ARBA" id="ARBA00023040"/>
    </source>
</evidence>
<protein>
    <recommendedName>
        <fullName evidence="10">G-protein coupled receptors family 1 profile domain-containing protein</fullName>
    </recommendedName>
</protein>
<evidence type="ECO:0000313" key="11">
    <source>
        <dbReference type="EMBL" id="GIY85587.1"/>
    </source>
</evidence>
<feature type="domain" description="G-protein coupled receptors family 1 profile" evidence="10">
    <location>
        <begin position="57"/>
        <end position="97"/>
    </location>
</feature>
<keyword evidence="4 9" id="KW-1133">Transmembrane helix</keyword>
<dbReference type="PANTHER" id="PTHR24243:SF208">
    <property type="entry name" value="PYROKININ-1 RECEPTOR"/>
    <property type="match status" value="1"/>
</dbReference>
<evidence type="ECO:0000256" key="3">
    <source>
        <dbReference type="ARBA" id="ARBA00022692"/>
    </source>
</evidence>
<accession>A0AAV4WSD6</accession>
<evidence type="ECO:0000256" key="7">
    <source>
        <dbReference type="ARBA" id="ARBA00023170"/>
    </source>
</evidence>
<evidence type="ECO:0000313" key="12">
    <source>
        <dbReference type="Proteomes" id="UP001054837"/>
    </source>
</evidence>
<evidence type="ECO:0000256" key="8">
    <source>
        <dbReference type="ARBA" id="ARBA00023224"/>
    </source>
</evidence>
<dbReference type="GO" id="GO:0008188">
    <property type="term" value="F:neuropeptide receptor activity"/>
    <property type="evidence" value="ECO:0007669"/>
    <property type="project" value="TreeGrafter"/>
</dbReference>
<evidence type="ECO:0000256" key="6">
    <source>
        <dbReference type="ARBA" id="ARBA00023136"/>
    </source>
</evidence>
<dbReference type="EMBL" id="BPLQ01015067">
    <property type="protein sequence ID" value="GIY85587.1"/>
    <property type="molecule type" value="Genomic_DNA"/>
</dbReference>
<dbReference type="PROSITE" id="PS50262">
    <property type="entry name" value="G_PROTEIN_RECEP_F1_2"/>
    <property type="match status" value="1"/>
</dbReference>
<dbReference type="Gene3D" id="1.20.1070.10">
    <property type="entry name" value="Rhodopsin 7-helix transmembrane proteins"/>
    <property type="match status" value="1"/>
</dbReference>
<dbReference type="Pfam" id="PF00001">
    <property type="entry name" value="7tm_1"/>
    <property type="match status" value="1"/>
</dbReference>
<evidence type="ECO:0000259" key="10">
    <source>
        <dbReference type="PROSITE" id="PS50262"/>
    </source>
</evidence>
<gene>
    <name evidence="11" type="primary">AVEN_77448_1</name>
    <name evidence="11" type="ORF">CDAR_205311</name>
</gene>
<evidence type="ECO:0000256" key="2">
    <source>
        <dbReference type="ARBA" id="ARBA00010663"/>
    </source>
</evidence>
<dbReference type="SUPFAM" id="SSF81321">
    <property type="entry name" value="Family A G protein-coupled receptor-like"/>
    <property type="match status" value="1"/>
</dbReference>
<organism evidence="11 12">
    <name type="scientific">Caerostris darwini</name>
    <dbReference type="NCBI Taxonomy" id="1538125"/>
    <lineage>
        <taxon>Eukaryota</taxon>
        <taxon>Metazoa</taxon>
        <taxon>Ecdysozoa</taxon>
        <taxon>Arthropoda</taxon>
        <taxon>Chelicerata</taxon>
        <taxon>Arachnida</taxon>
        <taxon>Araneae</taxon>
        <taxon>Araneomorphae</taxon>
        <taxon>Entelegynae</taxon>
        <taxon>Araneoidea</taxon>
        <taxon>Araneidae</taxon>
        <taxon>Caerostris</taxon>
    </lineage>
</organism>
<proteinExistence type="inferred from homology"/>
<keyword evidence="6 9" id="KW-0472">Membrane</keyword>
<name>A0AAV4WSD6_9ARAC</name>
<reference evidence="11 12" key="1">
    <citation type="submission" date="2021-06" db="EMBL/GenBank/DDBJ databases">
        <title>Caerostris darwini draft genome.</title>
        <authorList>
            <person name="Kono N."/>
            <person name="Arakawa K."/>
        </authorList>
    </citation>
    <scope>NUCLEOTIDE SEQUENCE [LARGE SCALE GENOMIC DNA]</scope>
</reference>
<sequence>MDIIEIINSNNSRNDTEDMGSIYDYLAAVLGPKMLPLNWLIPLTSVYSVIFVTGLMGNICTCIVIVTNPSMQSSTNCYLFNLAVTDLWTLIFGKLKF</sequence>
<keyword evidence="12" id="KW-1185">Reference proteome</keyword>
<evidence type="ECO:0000256" key="1">
    <source>
        <dbReference type="ARBA" id="ARBA00004141"/>
    </source>
</evidence>
<evidence type="ECO:0000256" key="9">
    <source>
        <dbReference type="SAM" id="Phobius"/>
    </source>
</evidence>
<comment type="subcellular location">
    <subcellularLocation>
        <location evidence="1">Membrane</location>
        <topology evidence="1">Multi-pass membrane protein</topology>
    </subcellularLocation>
</comment>
<keyword evidence="3 9" id="KW-0812">Transmembrane</keyword>
<dbReference type="InterPro" id="IPR000276">
    <property type="entry name" value="GPCR_Rhodpsn"/>
</dbReference>